<comment type="caution">
    <text evidence="2">The sequence shown here is derived from an EMBL/GenBank/DDBJ whole genome shotgun (WGS) entry which is preliminary data.</text>
</comment>
<dbReference type="AlphaFoldDB" id="A0A5N8V8Z3"/>
<organism evidence="2 3">
    <name type="scientific">Streptomyces adustus</name>
    <dbReference type="NCBI Taxonomy" id="1609272"/>
    <lineage>
        <taxon>Bacteria</taxon>
        <taxon>Bacillati</taxon>
        <taxon>Actinomycetota</taxon>
        <taxon>Actinomycetes</taxon>
        <taxon>Kitasatosporales</taxon>
        <taxon>Streptomycetaceae</taxon>
        <taxon>Streptomyces</taxon>
    </lineage>
</organism>
<feature type="region of interest" description="Disordered" evidence="1">
    <location>
        <begin position="28"/>
        <end position="60"/>
    </location>
</feature>
<keyword evidence="3" id="KW-1185">Reference proteome</keyword>
<protein>
    <submittedName>
        <fullName evidence="2">Uncharacterized protein</fullName>
    </submittedName>
</protein>
<reference evidence="2 3" key="1">
    <citation type="submission" date="2019-07" db="EMBL/GenBank/DDBJ databases">
        <title>New species of Amycolatopsis and Streptomyces.</title>
        <authorList>
            <person name="Duangmal K."/>
            <person name="Teo W.F.A."/>
            <person name="Lipun K."/>
        </authorList>
    </citation>
    <scope>NUCLEOTIDE SEQUENCE [LARGE SCALE GENOMIC DNA]</scope>
    <source>
        <strain evidence="2 3">NBRC 109810</strain>
    </source>
</reference>
<accession>A0A5N8V8Z3</accession>
<name>A0A5N8V8Z3_9ACTN</name>
<evidence type="ECO:0000313" key="3">
    <source>
        <dbReference type="Proteomes" id="UP000325849"/>
    </source>
</evidence>
<sequence>MPTEVEQVGKRRSGQALSALPAVMRTAGSGATPGAAPAWLVPGTTRIPHKVPEQGADSGP</sequence>
<dbReference type="Proteomes" id="UP000325849">
    <property type="component" value="Unassembled WGS sequence"/>
</dbReference>
<proteinExistence type="predicted"/>
<dbReference type="EMBL" id="VJZD01000030">
    <property type="protein sequence ID" value="MPY31693.1"/>
    <property type="molecule type" value="Genomic_DNA"/>
</dbReference>
<gene>
    <name evidence="2" type="ORF">FNH09_10470</name>
</gene>
<evidence type="ECO:0000256" key="1">
    <source>
        <dbReference type="SAM" id="MobiDB-lite"/>
    </source>
</evidence>
<evidence type="ECO:0000313" key="2">
    <source>
        <dbReference type="EMBL" id="MPY31693.1"/>
    </source>
</evidence>
<feature type="compositionally biased region" description="Low complexity" evidence="1">
    <location>
        <begin position="28"/>
        <end position="38"/>
    </location>
</feature>